<dbReference type="InterPro" id="IPR047871">
    <property type="entry name" value="K_chnl_Slo-like"/>
</dbReference>
<evidence type="ECO:0000256" key="1">
    <source>
        <dbReference type="ARBA" id="ARBA00004141"/>
    </source>
</evidence>
<name>A0A1I8HFI5_9PLAT</name>
<accession>A0A1I8HFI5</accession>
<keyword evidence="6" id="KW-0630">Potassium</keyword>
<dbReference type="GO" id="GO:0005886">
    <property type="term" value="C:plasma membrane"/>
    <property type="evidence" value="ECO:0007669"/>
    <property type="project" value="TreeGrafter"/>
</dbReference>
<evidence type="ECO:0000256" key="12">
    <source>
        <dbReference type="SAM" id="MobiDB-lite"/>
    </source>
</evidence>
<feature type="transmembrane region" description="Helical" evidence="13">
    <location>
        <begin position="193"/>
        <end position="211"/>
    </location>
</feature>
<keyword evidence="10" id="KW-0407">Ion channel</keyword>
<dbReference type="AlphaFoldDB" id="A0A1I8HFI5"/>
<keyword evidence="4 13" id="KW-0812">Transmembrane</keyword>
<dbReference type="FunFam" id="3.40.50.720:FF:000011">
    <property type="entry name" value="Potassium channel subfamily T member 1"/>
    <property type="match status" value="1"/>
</dbReference>
<keyword evidence="5" id="KW-0631">Potassium channel</keyword>
<keyword evidence="9 13" id="KW-0472">Membrane</keyword>
<evidence type="ECO:0000256" key="4">
    <source>
        <dbReference type="ARBA" id="ARBA00022692"/>
    </source>
</evidence>
<dbReference type="InterPro" id="IPR003148">
    <property type="entry name" value="RCK_N"/>
</dbReference>
<dbReference type="Pfam" id="PF22614">
    <property type="entry name" value="Slo-like_RCK"/>
    <property type="match status" value="2"/>
</dbReference>
<dbReference type="GO" id="GO:0032259">
    <property type="term" value="P:methylation"/>
    <property type="evidence" value="ECO:0007669"/>
    <property type="project" value="InterPro"/>
</dbReference>
<keyword evidence="3" id="KW-0633">Potassium transport</keyword>
<dbReference type="FunFam" id="1.10.287.70:FF:000058">
    <property type="entry name" value="Potassium sodium-activated channel subfamily T member 2"/>
    <property type="match status" value="1"/>
</dbReference>
<feature type="transmembrane region" description="Helical" evidence="13">
    <location>
        <begin position="158"/>
        <end position="181"/>
    </location>
</feature>
<feature type="region of interest" description="Disordered" evidence="12">
    <location>
        <begin position="550"/>
        <end position="572"/>
    </location>
</feature>
<dbReference type="Gene3D" id="3.40.50.720">
    <property type="entry name" value="NAD(P)-binding Rossmann-like Domain"/>
    <property type="match status" value="2"/>
</dbReference>
<dbReference type="InterPro" id="IPR003929">
    <property type="entry name" value="K_chnl_BK_asu"/>
</dbReference>
<proteinExistence type="predicted"/>
<evidence type="ECO:0000256" key="9">
    <source>
        <dbReference type="ARBA" id="ARBA00023136"/>
    </source>
</evidence>
<dbReference type="SUPFAM" id="SSF81324">
    <property type="entry name" value="Voltage-gated potassium channels"/>
    <property type="match status" value="1"/>
</dbReference>
<evidence type="ECO:0000256" key="3">
    <source>
        <dbReference type="ARBA" id="ARBA00022538"/>
    </source>
</evidence>
<keyword evidence="7 13" id="KW-1133">Transmembrane helix</keyword>
<dbReference type="GO" id="GO:0003676">
    <property type="term" value="F:nucleic acid binding"/>
    <property type="evidence" value="ECO:0007669"/>
    <property type="project" value="InterPro"/>
</dbReference>
<evidence type="ECO:0000256" key="10">
    <source>
        <dbReference type="ARBA" id="ARBA00023303"/>
    </source>
</evidence>
<comment type="catalytic activity">
    <reaction evidence="11">
        <text>K(+)(in) = K(+)(out)</text>
        <dbReference type="Rhea" id="RHEA:29463"/>
        <dbReference type="ChEBI" id="CHEBI:29103"/>
    </reaction>
</comment>
<feature type="compositionally biased region" description="Polar residues" evidence="12">
    <location>
        <begin position="1086"/>
        <end position="1114"/>
    </location>
</feature>
<dbReference type="Proteomes" id="UP000095280">
    <property type="component" value="Unplaced"/>
</dbReference>
<dbReference type="GO" id="GO:0015271">
    <property type="term" value="F:outward rectifier potassium channel activity"/>
    <property type="evidence" value="ECO:0007669"/>
    <property type="project" value="TreeGrafter"/>
</dbReference>
<dbReference type="FunFam" id="3.40.50.720:FF:000034">
    <property type="entry name" value="Potassium channel subfamily T member 1"/>
    <property type="match status" value="1"/>
</dbReference>
<dbReference type="PANTHER" id="PTHR10027:SF10">
    <property type="entry name" value="SLOWPOKE 2, ISOFORM D"/>
    <property type="match status" value="1"/>
</dbReference>
<reference evidence="16" key="1">
    <citation type="submission" date="2016-11" db="UniProtKB">
        <authorList>
            <consortium name="WormBaseParasite"/>
        </authorList>
    </citation>
    <scope>IDENTIFICATION</scope>
</reference>
<evidence type="ECO:0000313" key="16">
    <source>
        <dbReference type="WBParaSite" id="maker-uti_cns_0005785-snap-gene-0.6-mRNA-1"/>
    </source>
</evidence>
<evidence type="ECO:0000256" key="8">
    <source>
        <dbReference type="ARBA" id="ARBA00023065"/>
    </source>
</evidence>
<dbReference type="PANTHER" id="PTHR10027">
    <property type="entry name" value="CALCIUM-ACTIVATED POTASSIUM CHANNEL ALPHA CHAIN"/>
    <property type="match status" value="1"/>
</dbReference>
<sequence length="1137" mass="127472">CLKDIAIHKSFQINDYIYSYCQYKCLNLTAIDSALTDADADIHWSVIFFVNRSQTLWIIQLVVALISLTETCLVTYLGYKVGNIWYNILAPAFLLELLNTAPFIVTVCSLTCFDRLTIFSAQLRCLFVPVFLNCWLAKKQLEQMFADLNRVLQRTSSALAQRLMSVTSTTLCIIFTSVCGIQHLQRGGKEHFSLFESFWFVMVTFSTVGYGDFKPDVWPSQLFMIVMICVAITVLPSQIEKLVVTWIERKTMGATYSRHRAQNEKHVVVCTTTLHSETIMDFLNEFYAHPKLQDYYVILFSPCELDSTLKIIMQVPIWSQRVIYIQGSALKDSDLARCRMQDAEACFILCPRSYQDRNAADQHTIMRAWAVKDFAPHCPQYVQIYRPENKLHVNFAEYIVCEDEFKYAILANNCLCPGISTLVTLLLHTSRGQEGQTSSEEWIRIYGKCSGNEIYHVRLGESRFFGEYADKSFTYASFHAHRKYGVGLVAVKSAGPNSQIQLNPGPRHVMQASDTCYYMSITKEENTAFVETPVVPERGLDRVPSLREPVKKTHRKLSKLISGKQSQQQLSSGAGVSSASTAAAAAATTAAAAVAVDSSAAASAKKPLCKSTSNTLLVPGTSSAAATNFGGIDRSRRGSTVSIGGGGRRPSIAPVPSCDQALMEVVEFKVPTCDDEQEDENMPETLKDFPPVLPYIGNAPCLSHILRQKRSICCLNLADDCEHCDYSCARDYNWTNRGIIVCADYASNGLYNFILPLRAYWLPKSTLQPIVLLLEKQPDRYFLEAISHFPLVYWMIGSIDNIDDLLNAGILYSDSVVVVNKESSNSAEENTLEDCNTIIAVQTIFKLFPGANIITELSQSSNMRFTQFKADDFLQMSMSKMEKKERERGSHLSYMFRLGFASGSVFSASMLDTLLYQAFVKDYLIAFVRLLLGIDQARGSGHLTCMQITGIDMWIRTYGRLYQKLCASTCEIPIGIYKSFNKTGVNENGENDDATSHVSVDFEKDRPPVDHTQAASPAEALEKHEISHMIRYRMEYLRMGHKDYEESVLQQQPKDSVSYVIINPPYDQKLETGDIVFLIRPSSLSPEASPLVSQRRNSSSFQTPPEQRRSSSAAGSRDYTSAEKLAVPLVQSAPTMD</sequence>
<evidence type="ECO:0000256" key="11">
    <source>
        <dbReference type="ARBA" id="ARBA00034430"/>
    </source>
</evidence>
<feature type="transmembrane region" description="Helical" evidence="13">
    <location>
        <begin position="217"/>
        <end position="235"/>
    </location>
</feature>
<dbReference type="InterPro" id="IPR002052">
    <property type="entry name" value="DNA_methylase_N6_adenine_CS"/>
</dbReference>
<feature type="region of interest" description="Disordered" evidence="12">
    <location>
        <begin position="1086"/>
        <end position="1137"/>
    </location>
</feature>
<evidence type="ECO:0000313" key="15">
    <source>
        <dbReference type="Proteomes" id="UP000095280"/>
    </source>
</evidence>
<evidence type="ECO:0000256" key="13">
    <source>
        <dbReference type="SAM" id="Phobius"/>
    </source>
</evidence>
<dbReference type="InterPro" id="IPR013099">
    <property type="entry name" value="K_chnl_dom"/>
</dbReference>
<evidence type="ECO:0000256" key="5">
    <source>
        <dbReference type="ARBA" id="ARBA00022826"/>
    </source>
</evidence>
<comment type="subcellular location">
    <subcellularLocation>
        <location evidence="1">Membrane</location>
        <topology evidence="1">Multi-pass membrane protein</topology>
    </subcellularLocation>
</comment>
<dbReference type="PROSITE" id="PS00092">
    <property type="entry name" value="N6_MTASE"/>
    <property type="match status" value="1"/>
</dbReference>
<feature type="transmembrane region" description="Helical" evidence="13">
    <location>
        <begin position="84"/>
        <end position="104"/>
    </location>
</feature>
<organism evidence="15 16">
    <name type="scientific">Macrostomum lignano</name>
    <dbReference type="NCBI Taxonomy" id="282301"/>
    <lineage>
        <taxon>Eukaryota</taxon>
        <taxon>Metazoa</taxon>
        <taxon>Spiralia</taxon>
        <taxon>Lophotrochozoa</taxon>
        <taxon>Platyhelminthes</taxon>
        <taxon>Rhabditophora</taxon>
        <taxon>Macrostomorpha</taxon>
        <taxon>Macrostomida</taxon>
        <taxon>Macrostomidae</taxon>
        <taxon>Macrostomum</taxon>
    </lineage>
</organism>
<evidence type="ECO:0000259" key="14">
    <source>
        <dbReference type="PROSITE" id="PS51201"/>
    </source>
</evidence>
<keyword evidence="2" id="KW-0813">Transport</keyword>
<dbReference type="WBParaSite" id="maker-uti_cns_0005785-snap-gene-0.6-mRNA-1">
    <property type="protein sequence ID" value="maker-uti_cns_0005785-snap-gene-0.6-mRNA-1"/>
    <property type="gene ID" value="maker-uti_cns_0005785-snap-gene-0.6"/>
</dbReference>
<dbReference type="Pfam" id="PF03493">
    <property type="entry name" value="BK_channel_a"/>
    <property type="match status" value="1"/>
</dbReference>
<keyword evidence="8" id="KW-0406">Ion transport</keyword>
<dbReference type="PROSITE" id="PS51201">
    <property type="entry name" value="RCK_N"/>
    <property type="match status" value="1"/>
</dbReference>
<evidence type="ECO:0000256" key="7">
    <source>
        <dbReference type="ARBA" id="ARBA00022989"/>
    </source>
</evidence>
<dbReference type="Pfam" id="PF07885">
    <property type="entry name" value="Ion_trans_2"/>
    <property type="match status" value="1"/>
</dbReference>
<dbReference type="GO" id="GO:0008168">
    <property type="term" value="F:methyltransferase activity"/>
    <property type="evidence" value="ECO:0007669"/>
    <property type="project" value="InterPro"/>
</dbReference>
<dbReference type="GO" id="GO:0005228">
    <property type="term" value="F:intracellular sodium-activated potassium channel activity"/>
    <property type="evidence" value="ECO:0007669"/>
    <property type="project" value="TreeGrafter"/>
</dbReference>
<feature type="domain" description="RCK N-terminal" evidence="14">
    <location>
        <begin position="264"/>
        <end position="400"/>
    </location>
</feature>
<keyword evidence="15" id="KW-1185">Reference proteome</keyword>
<dbReference type="Gene3D" id="1.10.287.70">
    <property type="match status" value="1"/>
</dbReference>
<evidence type="ECO:0000256" key="2">
    <source>
        <dbReference type="ARBA" id="ARBA00022448"/>
    </source>
</evidence>
<feature type="transmembrane region" description="Helical" evidence="13">
    <location>
        <begin position="56"/>
        <end position="78"/>
    </location>
</feature>
<protein>
    <submittedName>
        <fullName evidence="16">Potassium channel, subfamily T, member 1</fullName>
    </submittedName>
</protein>
<evidence type="ECO:0000256" key="6">
    <source>
        <dbReference type="ARBA" id="ARBA00022958"/>
    </source>
</evidence>